<feature type="compositionally biased region" description="Polar residues" evidence="1">
    <location>
        <begin position="29"/>
        <end position="39"/>
    </location>
</feature>
<organism evidence="2 3">
    <name type="scientific">Jimgerdemannia flammicorona</name>
    <dbReference type="NCBI Taxonomy" id="994334"/>
    <lineage>
        <taxon>Eukaryota</taxon>
        <taxon>Fungi</taxon>
        <taxon>Fungi incertae sedis</taxon>
        <taxon>Mucoromycota</taxon>
        <taxon>Mucoromycotina</taxon>
        <taxon>Endogonomycetes</taxon>
        <taxon>Endogonales</taxon>
        <taxon>Endogonaceae</taxon>
        <taxon>Jimgerdemannia</taxon>
    </lineage>
</organism>
<gene>
    <name evidence="2" type="ORF">BC936DRAFT_138143</name>
</gene>
<sequence length="91" mass="9968">MYHRMHYGPPVRRGAPQEGQNLGPADSKQLGTQVDQAVRTTCKLALQGERGGEGRGQRGDQPWIRGVSGGRCDDGKRGLRKPGKRSCVLRE</sequence>
<proteinExistence type="predicted"/>
<protein>
    <submittedName>
        <fullName evidence="2">Uncharacterized protein</fullName>
    </submittedName>
</protein>
<feature type="region of interest" description="Disordered" evidence="1">
    <location>
        <begin position="1"/>
        <end position="91"/>
    </location>
</feature>
<keyword evidence="3" id="KW-1185">Reference proteome</keyword>
<evidence type="ECO:0000256" key="1">
    <source>
        <dbReference type="SAM" id="MobiDB-lite"/>
    </source>
</evidence>
<evidence type="ECO:0000313" key="3">
    <source>
        <dbReference type="Proteomes" id="UP000268093"/>
    </source>
</evidence>
<dbReference type="Proteomes" id="UP000268093">
    <property type="component" value="Unassembled WGS sequence"/>
</dbReference>
<comment type="caution">
    <text evidence="2">The sequence shown here is derived from an EMBL/GenBank/DDBJ whole genome shotgun (WGS) entry which is preliminary data.</text>
</comment>
<evidence type="ECO:0000313" key="2">
    <source>
        <dbReference type="EMBL" id="RUP50676.1"/>
    </source>
</evidence>
<accession>A0A433DIR9</accession>
<name>A0A433DIR9_9FUNG</name>
<dbReference type="AlphaFoldDB" id="A0A433DIR9"/>
<reference evidence="2 3" key="1">
    <citation type="journal article" date="2018" name="New Phytol.">
        <title>Phylogenomics of Endogonaceae and evolution of mycorrhizas within Mucoromycota.</title>
        <authorList>
            <person name="Chang Y."/>
            <person name="Desiro A."/>
            <person name="Na H."/>
            <person name="Sandor L."/>
            <person name="Lipzen A."/>
            <person name="Clum A."/>
            <person name="Barry K."/>
            <person name="Grigoriev I.V."/>
            <person name="Martin F.M."/>
            <person name="Stajich J.E."/>
            <person name="Smith M.E."/>
            <person name="Bonito G."/>
            <person name="Spatafora J.W."/>
        </authorList>
    </citation>
    <scope>NUCLEOTIDE SEQUENCE [LARGE SCALE GENOMIC DNA]</scope>
    <source>
        <strain evidence="2 3">GMNB39</strain>
    </source>
</reference>
<dbReference type="EMBL" id="RBNI01001254">
    <property type="protein sequence ID" value="RUP50676.1"/>
    <property type="molecule type" value="Genomic_DNA"/>
</dbReference>